<gene>
    <name evidence="12" type="primary">cysE</name>
    <name evidence="12" type="ordered locus">SACE_2889</name>
</gene>
<dbReference type="CDD" id="cd03354">
    <property type="entry name" value="LbH_SAT"/>
    <property type="match status" value="1"/>
</dbReference>
<keyword evidence="7" id="KW-0677">Repeat</keyword>
<dbReference type="Gene3D" id="1.10.3130.10">
    <property type="entry name" value="serine acetyltransferase, domain 1"/>
    <property type="match status" value="1"/>
</dbReference>
<dbReference type="Gene3D" id="2.160.10.10">
    <property type="entry name" value="Hexapeptide repeat proteins"/>
    <property type="match status" value="1"/>
</dbReference>
<dbReference type="HOGENOM" id="CLU_051638_10_1_11"/>
<dbReference type="Proteomes" id="UP000006728">
    <property type="component" value="Chromosome"/>
</dbReference>
<dbReference type="Pfam" id="PF00132">
    <property type="entry name" value="Hexapep"/>
    <property type="match status" value="1"/>
</dbReference>
<dbReference type="AlphaFoldDB" id="A4FDP2"/>
<sequence>MTPRKANRWPRVVRRACATLREDLDTVLAKDPAVTSRAEALMYPHLLALWAHRAAHLLYRRTWYGPARLLSLLARSATGIDIHPGARIGPRLFIDHGEGVVIGETVAIGADVVLYHQVTLGAVGWRRDRMRAPGEQRHPTVGDGVTIGAKASVLGPVEVGECAVIGAHALVLRDVAAKERVRGGAVVGRHAAAATDAGTLG</sequence>
<dbReference type="InterPro" id="IPR005881">
    <property type="entry name" value="Ser_O-AcTrfase"/>
</dbReference>
<keyword evidence="8" id="KW-0198">Cysteine biosynthesis</keyword>
<evidence type="ECO:0000256" key="4">
    <source>
        <dbReference type="ARBA" id="ARBA00018522"/>
    </source>
</evidence>
<dbReference type="NCBIfam" id="NF041874">
    <property type="entry name" value="EPS_EpsC"/>
    <property type="match status" value="1"/>
</dbReference>
<dbReference type="InterPro" id="IPR011004">
    <property type="entry name" value="Trimer_LpxA-like_sf"/>
</dbReference>
<dbReference type="OrthoDB" id="9801456at2"/>
<dbReference type="PIRSF" id="PIRSF000441">
    <property type="entry name" value="CysE"/>
    <property type="match status" value="1"/>
</dbReference>
<comment type="similarity">
    <text evidence="2 11">Belongs to the transferase hexapeptide repeat family.</text>
</comment>
<dbReference type="PANTHER" id="PTHR42811">
    <property type="entry name" value="SERINE ACETYLTRANSFERASE"/>
    <property type="match status" value="1"/>
</dbReference>
<evidence type="ECO:0000256" key="1">
    <source>
        <dbReference type="ARBA" id="ARBA00004876"/>
    </source>
</evidence>
<keyword evidence="6 11" id="KW-0808">Transferase</keyword>
<evidence type="ECO:0000256" key="3">
    <source>
        <dbReference type="ARBA" id="ARBA00013266"/>
    </source>
</evidence>
<evidence type="ECO:0000256" key="2">
    <source>
        <dbReference type="ARBA" id="ARBA00007274"/>
    </source>
</evidence>
<evidence type="ECO:0000256" key="5">
    <source>
        <dbReference type="ARBA" id="ARBA00022605"/>
    </source>
</evidence>
<protein>
    <recommendedName>
        <fullName evidence="4 11">Serine acetyltransferase</fullName>
        <ecNumber evidence="3 11">2.3.1.30</ecNumber>
    </recommendedName>
</protein>
<dbReference type="RefSeq" id="WP_009946356.1">
    <property type="nucleotide sequence ID" value="NC_009142.1"/>
</dbReference>
<keyword evidence="9 11" id="KW-0012">Acyltransferase</keyword>
<dbReference type="eggNOG" id="COG1045">
    <property type="taxonomic scope" value="Bacteria"/>
</dbReference>
<dbReference type="InterPro" id="IPR045304">
    <property type="entry name" value="LbH_SAT"/>
</dbReference>
<name>A4FDP2_SACEN</name>
<evidence type="ECO:0000256" key="7">
    <source>
        <dbReference type="ARBA" id="ARBA00022737"/>
    </source>
</evidence>
<dbReference type="InterPro" id="IPR018357">
    <property type="entry name" value="Hexapep_transf_CS"/>
</dbReference>
<dbReference type="GO" id="GO:0005737">
    <property type="term" value="C:cytoplasm"/>
    <property type="evidence" value="ECO:0007669"/>
    <property type="project" value="InterPro"/>
</dbReference>
<evidence type="ECO:0000256" key="11">
    <source>
        <dbReference type="PIRNR" id="PIRNR000441"/>
    </source>
</evidence>
<evidence type="ECO:0000313" key="12">
    <source>
        <dbReference type="EMBL" id="CAM02167.1"/>
    </source>
</evidence>
<dbReference type="STRING" id="405948.SACE_2889"/>
<organism evidence="12 13">
    <name type="scientific">Saccharopolyspora erythraea (strain ATCC 11635 / DSM 40517 / JCM 4748 / NBRC 13426 / NCIMB 8594 / NRRL 2338)</name>
    <dbReference type="NCBI Taxonomy" id="405948"/>
    <lineage>
        <taxon>Bacteria</taxon>
        <taxon>Bacillati</taxon>
        <taxon>Actinomycetota</taxon>
        <taxon>Actinomycetes</taxon>
        <taxon>Pseudonocardiales</taxon>
        <taxon>Pseudonocardiaceae</taxon>
        <taxon>Saccharopolyspora</taxon>
    </lineage>
</organism>
<dbReference type="InterPro" id="IPR053376">
    <property type="entry name" value="Serine_acetyltransferase"/>
</dbReference>
<keyword evidence="5" id="KW-0028">Amino-acid biosynthesis</keyword>
<evidence type="ECO:0000256" key="6">
    <source>
        <dbReference type="ARBA" id="ARBA00022679"/>
    </source>
</evidence>
<keyword evidence="13" id="KW-1185">Reference proteome</keyword>
<dbReference type="GO" id="GO:0009001">
    <property type="term" value="F:serine O-acetyltransferase activity"/>
    <property type="evidence" value="ECO:0007669"/>
    <property type="project" value="UniProtKB-EC"/>
</dbReference>
<proteinExistence type="inferred from homology"/>
<reference evidence="12 13" key="1">
    <citation type="journal article" date="2007" name="Nat. Biotechnol.">
        <title>Complete genome sequence of the erythromycin-producing bacterium Saccharopolyspora erythraea NRRL23338.</title>
        <authorList>
            <person name="Oliynyk M."/>
            <person name="Samborskyy M."/>
            <person name="Lester J.B."/>
            <person name="Mironenko T."/>
            <person name="Scott N."/>
            <person name="Dickens S."/>
            <person name="Haydock S.F."/>
            <person name="Leadlay P.F."/>
        </authorList>
    </citation>
    <scope>NUCLEOTIDE SEQUENCE [LARGE SCALE GENOMIC DNA]</scope>
    <source>
        <strain evidence="13">ATCC 11635 / DSM 40517 / JCM 4748 / NBRC 13426 / NCIMB 8594 / NRRL 2338</strain>
    </source>
</reference>
<dbReference type="GO" id="GO:0006535">
    <property type="term" value="P:cysteine biosynthetic process from serine"/>
    <property type="evidence" value="ECO:0007669"/>
    <property type="project" value="InterPro"/>
</dbReference>
<evidence type="ECO:0000313" key="13">
    <source>
        <dbReference type="Proteomes" id="UP000006728"/>
    </source>
</evidence>
<comment type="catalytic activity">
    <reaction evidence="10 11">
        <text>L-serine + acetyl-CoA = O-acetyl-L-serine + CoA</text>
        <dbReference type="Rhea" id="RHEA:24560"/>
        <dbReference type="ChEBI" id="CHEBI:33384"/>
        <dbReference type="ChEBI" id="CHEBI:57287"/>
        <dbReference type="ChEBI" id="CHEBI:57288"/>
        <dbReference type="ChEBI" id="CHEBI:58340"/>
        <dbReference type="EC" id="2.3.1.30"/>
    </reaction>
</comment>
<dbReference type="InterPro" id="IPR042122">
    <property type="entry name" value="Ser_AcTrfase_N_sf"/>
</dbReference>
<dbReference type="EMBL" id="AM420293">
    <property type="protein sequence ID" value="CAM02167.1"/>
    <property type="molecule type" value="Genomic_DNA"/>
</dbReference>
<evidence type="ECO:0000256" key="9">
    <source>
        <dbReference type="ARBA" id="ARBA00023315"/>
    </source>
</evidence>
<dbReference type="PROSITE" id="PS00101">
    <property type="entry name" value="HEXAPEP_TRANSFERASES"/>
    <property type="match status" value="1"/>
</dbReference>
<accession>A4FDP2</accession>
<dbReference type="SUPFAM" id="SSF51161">
    <property type="entry name" value="Trimeric LpxA-like enzymes"/>
    <property type="match status" value="1"/>
</dbReference>
<evidence type="ECO:0000256" key="8">
    <source>
        <dbReference type="ARBA" id="ARBA00023192"/>
    </source>
</evidence>
<dbReference type="KEGG" id="sen:SACE_2889"/>
<dbReference type="InterPro" id="IPR001451">
    <property type="entry name" value="Hexapep"/>
</dbReference>
<dbReference type="EC" id="2.3.1.30" evidence="3 11"/>
<evidence type="ECO:0000256" key="10">
    <source>
        <dbReference type="ARBA" id="ARBA00049486"/>
    </source>
</evidence>
<comment type="pathway">
    <text evidence="1">Amino-acid biosynthesis; L-cysteine biosynthesis; L-cysteine from L-serine: step 1/2.</text>
</comment>